<dbReference type="InParanoid" id="K5WR32"/>
<accession>K5WR32</accession>
<feature type="compositionally biased region" description="Low complexity" evidence="1">
    <location>
        <begin position="46"/>
        <end position="56"/>
    </location>
</feature>
<dbReference type="PANTHER" id="PTHR12774:SF2">
    <property type="entry name" value="PEROXISOMAL BIOGENESIS FACTOR 19"/>
    <property type="match status" value="1"/>
</dbReference>
<dbReference type="GO" id="GO:0045046">
    <property type="term" value="P:protein import into peroxisome membrane"/>
    <property type="evidence" value="ECO:0007669"/>
    <property type="project" value="TreeGrafter"/>
</dbReference>
<dbReference type="Gene3D" id="1.20.120.900">
    <property type="entry name" value="Pex19, mPTS binding domain"/>
    <property type="match status" value="1"/>
</dbReference>
<evidence type="ECO:0008006" key="4">
    <source>
        <dbReference type="Google" id="ProtNLM"/>
    </source>
</evidence>
<dbReference type="InterPro" id="IPR038322">
    <property type="entry name" value="Pex19_C_sf"/>
</dbReference>
<dbReference type="GO" id="GO:0033328">
    <property type="term" value="F:peroxisome membrane targeting sequence binding"/>
    <property type="evidence" value="ECO:0007669"/>
    <property type="project" value="TreeGrafter"/>
</dbReference>
<evidence type="ECO:0000313" key="2">
    <source>
        <dbReference type="EMBL" id="EKM77836.1"/>
    </source>
</evidence>
<evidence type="ECO:0000313" key="3">
    <source>
        <dbReference type="Proteomes" id="UP000008493"/>
    </source>
</evidence>
<name>K5WR32_AGABU</name>
<dbReference type="HOGENOM" id="CLU_043063_1_1_1"/>
<feature type="compositionally biased region" description="Polar residues" evidence="1">
    <location>
        <begin position="175"/>
        <end position="192"/>
    </location>
</feature>
<dbReference type="RefSeq" id="XP_007331667.1">
    <property type="nucleotide sequence ID" value="XM_007331605.1"/>
</dbReference>
<gene>
    <name evidence="2" type="ORF">AGABI1DRAFT_115074</name>
</gene>
<dbReference type="GeneID" id="18824588"/>
<keyword evidence="3" id="KW-1185">Reference proteome</keyword>
<dbReference type="GO" id="GO:0005778">
    <property type="term" value="C:peroxisomal membrane"/>
    <property type="evidence" value="ECO:0007669"/>
    <property type="project" value="TreeGrafter"/>
</dbReference>
<reference evidence="3" key="1">
    <citation type="journal article" date="2012" name="Proc. Natl. Acad. Sci. U.S.A.">
        <title>Genome sequence of the button mushroom Agaricus bisporus reveals mechanisms governing adaptation to a humic-rich ecological niche.</title>
        <authorList>
            <person name="Morin E."/>
            <person name="Kohler A."/>
            <person name="Baker A.R."/>
            <person name="Foulongne-Oriol M."/>
            <person name="Lombard V."/>
            <person name="Nagy L.G."/>
            <person name="Ohm R.A."/>
            <person name="Patyshakuliyeva A."/>
            <person name="Brun A."/>
            <person name="Aerts A.L."/>
            <person name="Bailey A.M."/>
            <person name="Billette C."/>
            <person name="Coutinho P.M."/>
            <person name="Deakin G."/>
            <person name="Doddapaneni H."/>
            <person name="Floudas D."/>
            <person name="Grimwood J."/>
            <person name="Hilden K."/>
            <person name="Kuees U."/>
            <person name="LaButti K.M."/>
            <person name="Lapidus A."/>
            <person name="Lindquist E.A."/>
            <person name="Lucas S.M."/>
            <person name="Murat C."/>
            <person name="Riley R.W."/>
            <person name="Salamov A.A."/>
            <person name="Schmutz J."/>
            <person name="Subramanian V."/>
            <person name="Woesten H.A.B."/>
            <person name="Xu J."/>
            <person name="Eastwood D.C."/>
            <person name="Foster G.D."/>
            <person name="Sonnenberg A.S."/>
            <person name="Cullen D."/>
            <person name="de Vries R.P."/>
            <person name="Lundell T."/>
            <person name="Hibbett D.S."/>
            <person name="Henrissat B."/>
            <person name="Burton K.S."/>
            <person name="Kerrigan R.W."/>
            <person name="Challen M.P."/>
            <person name="Grigoriev I.V."/>
            <person name="Martin F."/>
        </authorList>
    </citation>
    <scope>NUCLEOTIDE SEQUENCE [LARGE SCALE GENOMIC DNA]</scope>
    <source>
        <strain evidence="3">JB137-S8 / ATCC MYA-4627 / FGSC 10392</strain>
    </source>
</reference>
<dbReference type="Pfam" id="PF04614">
    <property type="entry name" value="Pex19"/>
    <property type="match status" value="1"/>
</dbReference>
<dbReference type="OrthoDB" id="21292at2759"/>
<dbReference type="KEGG" id="abp:AGABI1DRAFT115074"/>
<feature type="region of interest" description="Disordered" evidence="1">
    <location>
        <begin position="1"/>
        <end position="106"/>
    </location>
</feature>
<organism evidence="2 3">
    <name type="scientific">Agaricus bisporus var. burnettii (strain JB137-S8 / ATCC MYA-4627 / FGSC 10392)</name>
    <name type="common">White button mushroom</name>
    <dbReference type="NCBI Taxonomy" id="597362"/>
    <lineage>
        <taxon>Eukaryota</taxon>
        <taxon>Fungi</taxon>
        <taxon>Dikarya</taxon>
        <taxon>Basidiomycota</taxon>
        <taxon>Agaricomycotina</taxon>
        <taxon>Agaricomycetes</taxon>
        <taxon>Agaricomycetidae</taxon>
        <taxon>Agaricales</taxon>
        <taxon>Agaricineae</taxon>
        <taxon>Agaricaceae</taxon>
        <taxon>Agaricus</taxon>
    </lineage>
</organism>
<protein>
    <recommendedName>
        <fullName evidence="4">Peroxin-19</fullName>
    </recommendedName>
</protein>
<dbReference type="InterPro" id="IPR006708">
    <property type="entry name" value="Pex19"/>
</dbReference>
<feature type="region of interest" description="Disordered" evidence="1">
    <location>
        <begin position="123"/>
        <end position="152"/>
    </location>
</feature>
<dbReference type="PANTHER" id="PTHR12774">
    <property type="entry name" value="PEROXISOMAL BIOGENESIS FACTOR 19"/>
    <property type="match status" value="1"/>
</dbReference>
<dbReference type="eggNOG" id="KOG3133">
    <property type="taxonomic scope" value="Eukaryota"/>
</dbReference>
<dbReference type="OMA" id="YEPMKEM"/>
<feature type="region of interest" description="Disordered" evidence="1">
    <location>
        <begin position="164"/>
        <end position="192"/>
    </location>
</feature>
<sequence>MANKSIKPVLPKIQPDKEEDLDDLDDVLDEFSEGTSAPKAPPPSALPSSSKATSTPFGNRPRHNTRVDAPPVSTPGLGRRQHQQQQQPPHLDSAAEIDETALSEDFARELAQEMENLLKGIDTVAGGPAARSSGGDGDGAGEEELTKEERDKLQAAWTAALVEQLADSYDAPSGPESQSGKEGSGQDSTTPNNFQWQIKQAMEKLKESESNLKTSSNTPGVDAQSDVLQNLLKSLGDFDLEKNGENDESNGAEIAATLENVMGQLMAKGILYEPLKDLGDNFPGFLANPPKPLDPALRTRYENQYSYIKQIIAVFESPNFDESNMETTKKILGLMNDMQSQGSPPPEIMGPMPPLLEHGLSDDNCTIA</sequence>
<dbReference type="STRING" id="597362.K5WR32"/>
<dbReference type="EMBL" id="JH971394">
    <property type="protein sequence ID" value="EKM77836.1"/>
    <property type="molecule type" value="Genomic_DNA"/>
</dbReference>
<dbReference type="AlphaFoldDB" id="K5WR32"/>
<feature type="compositionally biased region" description="Acidic residues" evidence="1">
    <location>
        <begin position="17"/>
        <end position="32"/>
    </location>
</feature>
<feature type="region of interest" description="Disordered" evidence="1">
    <location>
        <begin position="204"/>
        <end position="224"/>
    </location>
</feature>
<dbReference type="Proteomes" id="UP000008493">
    <property type="component" value="Unassembled WGS sequence"/>
</dbReference>
<proteinExistence type="predicted"/>
<evidence type="ECO:0000256" key="1">
    <source>
        <dbReference type="SAM" id="MobiDB-lite"/>
    </source>
</evidence>